<gene>
    <name evidence="1" type="ORF">MM171A00126_0040</name>
    <name evidence="2" type="ORF">MM171B00120_0002</name>
</gene>
<accession>A0A6M3M4X5</accession>
<reference evidence="1" key="1">
    <citation type="submission" date="2020-03" db="EMBL/GenBank/DDBJ databases">
        <title>The deep terrestrial virosphere.</title>
        <authorList>
            <person name="Holmfeldt K."/>
            <person name="Nilsson E."/>
            <person name="Simone D."/>
            <person name="Lopez-Fernandez M."/>
            <person name="Wu X."/>
            <person name="de Brujin I."/>
            <person name="Lundin D."/>
            <person name="Andersson A."/>
            <person name="Bertilsson S."/>
            <person name="Dopson M."/>
        </authorList>
    </citation>
    <scope>NUCLEOTIDE SEQUENCE</scope>
    <source>
        <strain evidence="1">MM171A00126</strain>
        <strain evidence="2">MM171B00120</strain>
    </source>
</reference>
<sequence length="67" mass="8109">MAYVPEEMMHERQIKVRLVDKEYDEWKEMSHQEGQLHSVMARIAMRAILDYHREHGELPDFIAKQRA</sequence>
<evidence type="ECO:0000313" key="1">
    <source>
        <dbReference type="EMBL" id="QJB01200.1"/>
    </source>
</evidence>
<dbReference type="EMBL" id="MT143706">
    <property type="protein sequence ID" value="QJB01200.1"/>
    <property type="molecule type" value="Genomic_DNA"/>
</dbReference>
<proteinExistence type="predicted"/>
<dbReference type="EMBL" id="MT143895">
    <property type="protein sequence ID" value="QJB05106.1"/>
    <property type="molecule type" value="Genomic_DNA"/>
</dbReference>
<organism evidence="1">
    <name type="scientific">viral metagenome</name>
    <dbReference type="NCBI Taxonomy" id="1070528"/>
    <lineage>
        <taxon>unclassified sequences</taxon>
        <taxon>metagenomes</taxon>
        <taxon>organismal metagenomes</taxon>
    </lineage>
</organism>
<evidence type="ECO:0000313" key="2">
    <source>
        <dbReference type="EMBL" id="QJB05106.1"/>
    </source>
</evidence>
<dbReference type="AlphaFoldDB" id="A0A6M3M4X5"/>
<protein>
    <submittedName>
        <fullName evidence="1">Uncharacterized protein</fullName>
    </submittedName>
</protein>
<name>A0A6M3M4X5_9ZZZZ</name>